<dbReference type="InterPro" id="IPR016066">
    <property type="entry name" value="A-D-PHexomutase_CS"/>
</dbReference>
<evidence type="ECO:0000256" key="1">
    <source>
        <dbReference type="ARBA" id="ARBA00010231"/>
    </source>
</evidence>
<dbReference type="Gene3D" id="3.40.120.10">
    <property type="entry name" value="Alpha-D-Glucose-1,6-Bisphosphate, subunit A, domain 3"/>
    <property type="match status" value="3"/>
</dbReference>
<dbReference type="FunFam" id="3.40.120.10:FF:000001">
    <property type="entry name" value="Phosphoglucosamine mutase"/>
    <property type="match status" value="1"/>
</dbReference>
<dbReference type="GO" id="GO:0005975">
    <property type="term" value="P:carbohydrate metabolic process"/>
    <property type="evidence" value="ECO:0007669"/>
    <property type="project" value="InterPro"/>
</dbReference>
<evidence type="ECO:0000259" key="13">
    <source>
        <dbReference type="Pfam" id="PF02880"/>
    </source>
</evidence>
<keyword evidence="2 7" id="KW-0597">Phosphoprotein</keyword>
<keyword evidence="15" id="KW-1185">Reference proteome</keyword>
<dbReference type="PROSITE" id="PS00710">
    <property type="entry name" value="PGM_PMM"/>
    <property type="match status" value="1"/>
</dbReference>
<organism evidence="14 15">
    <name type="scientific">Anaerovibrio slackiae</name>
    <dbReference type="NCBI Taxonomy" id="2652309"/>
    <lineage>
        <taxon>Bacteria</taxon>
        <taxon>Bacillati</taxon>
        <taxon>Bacillota</taxon>
        <taxon>Negativicutes</taxon>
        <taxon>Selenomonadales</taxon>
        <taxon>Selenomonadaceae</taxon>
        <taxon>Anaerovibrio</taxon>
    </lineage>
</organism>
<dbReference type="Gene3D" id="3.30.310.50">
    <property type="entry name" value="Alpha-D-phosphohexomutase, C-terminal domain"/>
    <property type="match status" value="1"/>
</dbReference>
<dbReference type="FunFam" id="3.30.310.50:FF:000001">
    <property type="entry name" value="Phosphoglucosamine mutase"/>
    <property type="match status" value="1"/>
</dbReference>
<evidence type="ECO:0000259" key="12">
    <source>
        <dbReference type="Pfam" id="PF02879"/>
    </source>
</evidence>
<protein>
    <recommendedName>
        <fullName evidence="7 9">Phosphoglucosamine mutase</fullName>
        <ecNumber evidence="7 9">5.4.2.10</ecNumber>
    </recommendedName>
</protein>
<evidence type="ECO:0000256" key="8">
    <source>
        <dbReference type="RuleBase" id="RU004326"/>
    </source>
</evidence>
<dbReference type="NCBIfam" id="TIGR01455">
    <property type="entry name" value="glmM"/>
    <property type="match status" value="1"/>
</dbReference>
<evidence type="ECO:0000256" key="7">
    <source>
        <dbReference type="HAMAP-Rule" id="MF_01554"/>
    </source>
</evidence>
<dbReference type="CDD" id="cd05802">
    <property type="entry name" value="GlmM"/>
    <property type="match status" value="1"/>
</dbReference>
<comment type="catalytic activity">
    <reaction evidence="6 7 9">
        <text>alpha-D-glucosamine 1-phosphate = D-glucosamine 6-phosphate</text>
        <dbReference type="Rhea" id="RHEA:23424"/>
        <dbReference type="ChEBI" id="CHEBI:58516"/>
        <dbReference type="ChEBI" id="CHEBI:58725"/>
        <dbReference type="EC" id="5.4.2.10"/>
    </reaction>
</comment>
<dbReference type="GeneID" id="96779543"/>
<evidence type="ECO:0000259" key="11">
    <source>
        <dbReference type="Pfam" id="PF02878"/>
    </source>
</evidence>
<name>A0A6I2UDH5_9FIRM</name>
<evidence type="ECO:0000313" key="14">
    <source>
        <dbReference type="EMBL" id="MSU09593.1"/>
    </source>
</evidence>
<comment type="function">
    <text evidence="7 9">Catalyzes the conversion of glucosamine-6-phosphate to glucosamine-1-phosphate.</text>
</comment>
<dbReference type="NCBIfam" id="NF008139">
    <property type="entry name" value="PRK10887.1"/>
    <property type="match status" value="1"/>
</dbReference>
<evidence type="ECO:0000259" key="10">
    <source>
        <dbReference type="Pfam" id="PF00408"/>
    </source>
</evidence>
<dbReference type="PRINTS" id="PR00509">
    <property type="entry name" value="PGMPMM"/>
</dbReference>
<dbReference type="FunFam" id="3.40.120.10:FF:000003">
    <property type="entry name" value="Phosphoglucosamine mutase"/>
    <property type="match status" value="1"/>
</dbReference>
<gene>
    <name evidence="7" type="primary">glmM</name>
    <name evidence="14" type="ORF">FYJ84_11445</name>
</gene>
<dbReference type="InterPro" id="IPR036900">
    <property type="entry name" value="A-D-PHexomutase_C_sf"/>
</dbReference>
<dbReference type="RefSeq" id="WP_154407762.1">
    <property type="nucleotide sequence ID" value="NZ_JAQXJM010000016.1"/>
</dbReference>
<dbReference type="Pfam" id="PF00408">
    <property type="entry name" value="PGM_PMM_IV"/>
    <property type="match status" value="1"/>
</dbReference>
<evidence type="ECO:0000256" key="2">
    <source>
        <dbReference type="ARBA" id="ARBA00022553"/>
    </source>
</evidence>
<evidence type="ECO:0000256" key="4">
    <source>
        <dbReference type="ARBA" id="ARBA00022842"/>
    </source>
</evidence>
<accession>A0A6I2UDH5</accession>
<dbReference type="Pfam" id="PF02878">
    <property type="entry name" value="PGM_PMM_I"/>
    <property type="match status" value="1"/>
</dbReference>
<feature type="active site" description="Phosphoserine intermediate" evidence="7">
    <location>
        <position position="102"/>
    </location>
</feature>
<comment type="caution">
    <text evidence="14">The sequence shown here is derived from an EMBL/GenBank/DDBJ whole genome shotgun (WGS) entry which is preliminary data.</text>
</comment>
<dbReference type="GO" id="GO:0008966">
    <property type="term" value="F:phosphoglucosamine mutase activity"/>
    <property type="evidence" value="ECO:0007669"/>
    <property type="project" value="UniProtKB-UniRule"/>
</dbReference>
<keyword evidence="3 7" id="KW-0479">Metal-binding</keyword>
<dbReference type="InterPro" id="IPR005844">
    <property type="entry name" value="A-D-PHexomutase_a/b/a-I"/>
</dbReference>
<evidence type="ECO:0000313" key="15">
    <source>
        <dbReference type="Proteomes" id="UP000433181"/>
    </source>
</evidence>
<dbReference type="Pfam" id="PF02880">
    <property type="entry name" value="PGM_PMM_III"/>
    <property type="match status" value="1"/>
</dbReference>
<dbReference type="GO" id="GO:0005829">
    <property type="term" value="C:cytosol"/>
    <property type="evidence" value="ECO:0007669"/>
    <property type="project" value="TreeGrafter"/>
</dbReference>
<dbReference type="EMBL" id="VUNR01000027">
    <property type="protein sequence ID" value="MSU09593.1"/>
    <property type="molecule type" value="Genomic_DNA"/>
</dbReference>
<dbReference type="InterPro" id="IPR016055">
    <property type="entry name" value="A-D-PHexomutase_a/b/a-I/II/III"/>
</dbReference>
<dbReference type="GO" id="GO:0004615">
    <property type="term" value="F:phosphomannomutase activity"/>
    <property type="evidence" value="ECO:0007669"/>
    <property type="project" value="TreeGrafter"/>
</dbReference>
<comment type="cofactor">
    <cofactor evidence="7">
        <name>Mg(2+)</name>
        <dbReference type="ChEBI" id="CHEBI:18420"/>
    </cofactor>
    <text evidence="7">Binds 1 Mg(2+) ion per subunit.</text>
</comment>
<dbReference type="InterPro" id="IPR005841">
    <property type="entry name" value="Alpha-D-phosphohexomutase_SF"/>
</dbReference>
<dbReference type="InterPro" id="IPR006352">
    <property type="entry name" value="GlmM_bact"/>
</dbReference>
<dbReference type="InterPro" id="IPR005846">
    <property type="entry name" value="A-D-PHexomutase_a/b/a-III"/>
</dbReference>
<dbReference type="Pfam" id="PF02879">
    <property type="entry name" value="PGM_PMM_II"/>
    <property type="match status" value="1"/>
</dbReference>
<dbReference type="InterPro" id="IPR005845">
    <property type="entry name" value="A-D-PHexomutase_a/b/a-II"/>
</dbReference>
<feature type="modified residue" description="Phosphoserine" evidence="7">
    <location>
        <position position="102"/>
    </location>
</feature>
<feature type="domain" description="Alpha-D-phosphohexomutase alpha/beta/alpha" evidence="13">
    <location>
        <begin position="261"/>
        <end position="373"/>
    </location>
</feature>
<feature type="binding site" evidence="7">
    <location>
        <position position="246"/>
    </location>
    <ligand>
        <name>Mg(2+)</name>
        <dbReference type="ChEBI" id="CHEBI:18420"/>
    </ligand>
</feature>
<comment type="PTM">
    <text evidence="7">Activated by phosphorylation.</text>
</comment>
<dbReference type="GO" id="GO:0009252">
    <property type="term" value="P:peptidoglycan biosynthetic process"/>
    <property type="evidence" value="ECO:0007669"/>
    <property type="project" value="TreeGrafter"/>
</dbReference>
<evidence type="ECO:0000256" key="3">
    <source>
        <dbReference type="ARBA" id="ARBA00022723"/>
    </source>
</evidence>
<comment type="similarity">
    <text evidence="1 7 8">Belongs to the phosphohexose mutase family.</text>
</comment>
<dbReference type="GO" id="GO:0006048">
    <property type="term" value="P:UDP-N-acetylglucosamine biosynthetic process"/>
    <property type="evidence" value="ECO:0007669"/>
    <property type="project" value="TreeGrafter"/>
</dbReference>
<feature type="domain" description="Alpha-D-phosphohexomutase C-terminal" evidence="10">
    <location>
        <begin position="377"/>
        <end position="443"/>
    </location>
</feature>
<dbReference type="HAMAP" id="MF_01554_B">
    <property type="entry name" value="GlmM_B"/>
    <property type="match status" value="1"/>
</dbReference>
<feature type="domain" description="Alpha-D-phosphohexomutase alpha/beta/alpha" evidence="12">
    <location>
        <begin position="161"/>
        <end position="257"/>
    </location>
</feature>
<dbReference type="PANTHER" id="PTHR42946:SF1">
    <property type="entry name" value="PHOSPHOGLUCOMUTASE (ALPHA-D-GLUCOSE-1,6-BISPHOSPHATE-DEPENDENT)"/>
    <property type="match status" value="1"/>
</dbReference>
<dbReference type="EC" id="5.4.2.10" evidence="7 9"/>
<dbReference type="SUPFAM" id="SSF53738">
    <property type="entry name" value="Phosphoglucomutase, first 3 domains"/>
    <property type="match status" value="3"/>
</dbReference>
<feature type="domain" description="Alpha-D-phosphohexomutase alpha/beta/alpha" evidence="11">
    <location>
        <begin position="3"/>
        <end position="139"/>
    </location>
</feature>
<dbReference type="SUPFAM" id="SSF55957">
    <property type="entry name" value="Phosphoglucomutase, C-terminal domain"/>
    <property type="match status" value="1"/>
</dbReference>
<feature type="binding site" evidence="7">
    <location>
        <position position="244"/>
    </location>
    <ligand>
        <name>Mg(2+)</name>
        <dbReference type="ChEBI" id="CHEBI:18420"/>
    </ligand>
</feature>
<dbReference type="PANTHER" id="PTHR42946">
    <property type="entry name" value="PHOSPHOHEXOSE MUTASE"/>
    <property type="match status" value="1"/>
</dbReference>
<keyword evidence="4 7" id="KW-0460">Magnesium</keyword>
<evidence type="ECO:0000256" key="9">
    <source>
        <dbReference type="RuleBase" id="RU004327"/>
    </source>
</evidence>
<sequence length="452" mass="48226">MSRLFGTDGVRGEANLELTPELAYRMGRAATLYFGEDDSDEAPVILIGRDTRISGPMFEAALVAGICSAGGHAVVTGVIPTPAIAYLTKKHGAKAGIVISASHNPFHDNGIKFFGGNGYKLPDAVEDELENIVRTIEQEDQMYRATGSQMGTVTYRHDFVKEYIEFVVSTASERLDGMKIVLDCANGAAFESMPAVLKQLGAEVTVLNDQPNGVNINDNCGSTHLKMLQKAVVAQGADFGIAHDGDADRCLCVDEKGHVIDGDHMLVMCAKEMIANGTLKDNTVVTTVMANIGFHKAVKGLGGRAEITKVGDRYVLENMLANGYNLGGEQSGHIIFSDFSTTGDGPVTALQTLCAIKRSGKKPSELNELMTSYPQLLVNVVVKSKEGWEENANIAAAIKAGEEELGAEGRILVRPSGTEPLIRVMAEGPDQAQLEVICQKIADVVVAEQGAK</sequence>
<dbReference type="GO" id="GO:0000287">
    <property type="term" value="F:magnesium ion binding"/>
    <property type="evidence" value="ECO:0007669"/>
    <property type="project" value="UniProtKB-UniRule"/>
</dbReference>
<dbReference type="AlphaFoldDB" id="A0A6I2UDH5"/>
<feature type="binding site" description="via phosphate group" evidence="7">
    <location>
        <position position="102"/>
    </location>
    <ligand>
        <name>Mg(2+)</name>
        <dbReference type="ChEBI" id="CHEBI:18420"/>
    </ligand>
</feature>
<feature type="binding site" evidence="7">
    <location>
        <position position="248"/>
    </location>
    <ligand>
        <name>Mg(2+)</name>
        <dbReference type="ChEBI" id="CHEBI:18420"/>
    </ligand>
</feature>
<evidence type="ECO:0000256" key="5">
    <source>
        <dbReference type="ARBA" id="ARBA00023235"/>
    </source>
</evidence>
<dbReference type="InterPro" id="IPR005843">
    <property type="entry name" value="A-D-PHexomutase_C"/>
</dbReference>
<evidence type="ECO:0000256" key="6">
    <source>
        <dbReference type="ARBA" id="ARBA00050364"/>
    </source>
</evidence>
<dbReference type="Proteomes" id="UP000433181">
    <property type="component" value="Unassembled WGS sequence"/>
</dbReference>
<reference evidence="14 15" key="1">
    <citation type="submission" date="2019-08" db="EMBL/GenBank/DDBJ databases">
        <title>In-depth cultivation of the pig gut microbiome towards novel bacterial diversity and tailored functional studies.</title>
        <authorList>
            <person name="Wylensek D."/>
            <person name="Hitch T.C.A."/>
            <person name="Clavel T."/>
        </authorList>
    </citation>
    <scope>NUCLEOTIDE SEQUENCE [LARGE SCALE GENOMIC DNA]</scope>
    <source>
        <strain evidence="14 15">WCA-693-APC-5D-A</strain>
    </source>
</reference>
<dbReference type="InterPro" id="IPR050060">
    <property type="entry name" value="Phosphoglucosamine_mutase"/>
</dbReference>
<keyword evidence="5 7" id="KW-0413">Isomerase</keyword>
<proteinExistence type="inferred from homology"/>